<dbReference type="EMBL" id="JASPKZ010004937">
    <property type="protein sequence ID" value="KAJ9589477.1"/>
    <property type="molecule type" value="Genomic_DNA"/>
</dbReference>
<dbReference type="AlphaFoldDB" id="A0AAD7ZZ77"/>
<dbReference type="SUPFAM" id="SSF52047">
    <property type="entry name" value="RNI-like"/>
    <property type="match status" value="1"/>
</dbReference>
<dbReference type="Proteomes" id="UP001233999">
    <property type="component" value="Unassembled WGS sequence"/>
</dbReference>
<feature type="non-terminal residue" evidence="1">
    <location>
        <position position="1"/>
    </location>
</feature>
<sequence>HRSIGEPSSPLSAVFTTVFFFADFLETLILKRNCTDAILEKACESSPYLHTVDISSSLLITDKSITALQTLKYLKNLDVFATSITHEGTDILLQLLPSTMNTLGCNSICKLNRFSQLNLFILESSPIIYL</sequence>
<name>A0AAD7ZZ77_DIPPU</name>
<accession>A0AAD7ZZ77</accession>
<organism evidence="1 2">
    <name type="scientific">Diploptera punctata</name>
    <name type="common">Pacific beetle cockroach</name>
    <dbReference type="NCBI Taxonomy" id="6984"/>
    <lineage>
        <taxon>Eukaryota</taxon>
        <taxon>Metazoa</taxon>
        <taxon>Ecdysozoa</taxon>
        <taxon>Arthropoda</taxon>
        <taxon>Hexapoda</taxon>
        <taxon>Insecta</taxon>
        <taxon>Pterygota</taxon>
        <taxon>Neoptera</taxon>
        <taxon>Polyneoptera</taxon>
        <taxon>Dictyoptera</taxon>
        <taxon>Blattodea</taxon>
        <taxon>Blaberoidea</taxon>
        <taxon>Blaberidae</taxon>
        <taxon>Diplopterinae</taxon>
        <taxon>Diploptera</taxon>
    </lineage>
</organism>
<evidence type="ECO:0000313" key="1">
    <source>
        <dbReference type="EMBL" id="KAJ9589477.1"/>
    </source>
</evidence>
<dbReference type="InterPro" id="IPR032675">
    <property type="entry name" value="LRR_dom_sf"/>
</dbReference>
<evidence type="ECO:0000313" key="2">
    <source>
        <dbReference type="Proteomes" id="UP001233999"/>
    </source>
</evidence>
<proteinExistence type="predicted"/>
<reference evidence="1" key="1">
    <citation type="journal article" date="2023" name="IScience">
        <title>Live-bearing cockroach genome reveals convergent evolutionary mechanisms linked to viviparity in insects and beyond.</title>
        <authorList>
            <person name="Fouks B."/>
            <person name="Harrison M.C."/>
            <person name="Mikhailova A.A."/>
            <person name="Marchal E."/>
            <person name="English S."/>
            <person name="Carruthers M."/>
            <person name="Jennings E.C."/>
            <person name="Chiamaka E.L."/>
            <person name="Frigard R.A."/>
            <person name="Pippel M."/>
            <person name="Attardo G.M."/>
            <person name="Benoit J.B."/>
            <person name="Bornberg-Bauer E."/>
            <person name="Tobe S.S."/>
        </authorList>
    </citation>
    <scope>NUCLEOTIDE SEQUENCE</scope>
    <source>
        <strain evidence="1">Stay&amp;Tobe</strain>
    </source>
</reference>
<keyword evidence="2" id="KW-1185">Reference proteome</keyword>
<reference evidence="1" key="2">
    <citation type="submission" date="2023-05" db="EMBL/GenBank/DDBJ databases">
        <authorList>
            <person name="Fouks B."/>
        </authorList>
    </citation>
    <scope>NUCLEOTIDE SEQUENCE</scope>
    <source>
        <strain evidence="1">Stay&amp;Tobe</strain>
        <tissue evidence="1">Testes</tissue>
    </source>
</reference>
<comment type="caution">
    <text evidence="1">The sequence shown here is derived from an EMBL/GenBank/DDBJ whole genome shotgun (WGS) entry which is preliminary data.</text>
</comment>
<protein>
    <submittedName>
        <fullName evidence="1">Uncharacterized protein</fullName>
    </submittedName>
</protein>
<dbReference type="Gene3D" id="3.80.10.10">
    <property type="entry name" value="Ribonuclease Inhibitor"/>
    <property type="match status" value="1"/>
</dbReference>
<gene>
    <name evidence="1" type="ORF">L9F63_017294</name>
</gene>